<dbReference type="PANTHER" id="PTHR13032">
    <property type="entry name" value="MITOCHONDRIAL IMPORT INNER MEMBRANE TRANSLOCASE SUBUNIT TIM21"/>
    <property type="match status" value="1"/>
</dbReference>
<keyword evidence="9" id="KW-0653">Protein transport</keyword>
<dbReference type="Gene3D" id="3.10.450.320">
    <property type="entry name" value="Mitochondrial import inner membrane translocase subunit Tim21"/>
    <property type="match status" value="1"/>
</dbReference>
<protein>
    <recommendedName>
        <fullName evidence="3 9">Mitochondrial import inner membrane translocase subunit Tim21</fullName>
    </recommendedName>
</protein>
<dbReference type="InterPro" id="IPR038552">
    <property type="entry name" value="Tim21_IMS_sf"/>
</dbReference>
<evidence type="ECO:0000256" key="7">
    <source>
        <dbReference type="ARBA" id="ARBA00023128"/>
    </source>
</evidence>
<evidence type="ECO:0000256" key="3">
    <source>
        <dbReference type="ARBA" id="ARBA00020726"/>
    </source>
</evidence>
<keyword evidence="8 9" id="KW-0472">Membrane</keyword>
<gene>
    <name evidence="11" type="ORF">DV451_003745</name>
</gene>
<sequence length="268" mass="29683">MLRLPAIRPALLLRATAAPRTVLSLSTSRVGLTSTALLRSAQFHYSASPSFQTSNASRSTSSSSNSSSSSNNNSNKTNSNAPPKLSLLKRISLFTSFSFYSVVVLSGVGLLGLVIYYFVSELLLPTSDVQLFNKTFSIIKKDPECQRLIGTKMQAHGETNESGTNNKWARTRPLASKRGMDRYGREHVWLQFHIEGELLEPGTDALVRMEMIRDPHGSNAFEYRYLVLELPNHPRVYLIDSTPNPAVKAKSSGFLGVKWGKKDENNDN</sequence>
<accession>A0A9P5G3R2</accession>
<organism evidence="11 12">
    <name type="scientific">Geotrichum candidum</name>
    <name type="common">Oospora lactis</name>
    <name type="synonym">Dipodascus geotrichum</name>
    <dbReference type="NCBI Taxonomy" id="1173061"/>
    <lineage>
        <taxon>Eukaryota</taxon>
        <taxon>Fungi</taxon>
        <taxon>Dikarya</taxon>
        <taxon>Ascomycota</taxon>
        <taxon>Saccharomycotina</taxon>
        <taxon>Dipodascomycetes</taxon>
        <taxon>Dipodascales</taxon>
        <taxon>Dipodascaceae</taxon>
        <taxon>Geotrichum</taxon>
    </lineage>
</organism>
<feature type="transmembrane region" description="Helical" evidence="9">
    <location>
        <begin position="97"/>
        <end position="119"/>
    </location>
</feature>
<dbReference type="AlphaFoldDB" id="A0A9P5G3R2"/>
<reference evidence="11" key="2">
    <citation type="submission" date="2020-01" db="EMBL/GenBank/DDBJ databases">
        <authorList>
            <person name="Perkins V."/>
            <person name="Lessard M.-H."/>
            <person name="Dugat-Bony E."/>
            <person name="Frenette M."/>
            <person name="Labrie S."/>
        </authorList>
    </citation>
    <scope>NUCLEOTIDE SEQUENCE</scope>
    <source>
        <strain evidence="11">LMA-70</strain>
    </source>
</reference>
<evidence type="ECO:0000256" key="1">
    <source>
        <dbReference type="ARBA" id="ARBA00004304"/>
    </source>
</evidence>
<evidence type="ECO:0000256" key="9">
    <source>
        <dbReference type="RuleBase" id="RU367142"/>
    </source>
</evidence>
<comment type="subcellular location">
    <subcellularLocation>
        <location evidence="9">Mitochondrion inner membrane</location>
        <topology evidence="9">Single-pass membrane protein</topology>
    </subcellularLocation>
    <subcellularLocation>
        <location evidence="1">Mitochondrion membrane</location>
        <topology evidence="1">Single-pass membrane protein</topology>
    </subcellularLocation>
</comment>
<dbReference type="GO" id="GO:0005744">
    <property type="term" value="C:TIM23 mitochondrial import inner membrane translocase complex"/>
    <property type="evidence" value="ECO:0007669"/>
    <property type="project" value="UniProtKB-UniRule"/>
</dbReference>
<proteinExistence type="inferred from homology"/>
<evidence type="ECO:0000313" key="11">
    <source>
        <dbReference type="EMBL" id="KAF5097608.1"/>
    </source>
</evidence>
<dbReference type="Proteomes" id="UP000750522">
    <property type="component" value="Unassembled WGS sequence"/>
</dbReference>
<name>A0A9P5G3R2_GEOCN</name>
<comment type="subunit">
    <text evidence="9">Component of the TIM23 complex.</text>
</comment>
<keyword evidence="9" id="KW-0813">Transport</keyword>
<keyword evidence="6 9" id="KW-1133">Transmembrane helix</keyword>
<reference evidence="11" key="1">
    <citation type="journal article" date="2020" name="Front. Microbiol.">
        <title>Phenotypic and Genetic Characterization of the Cheese Ripening Yeast Geotrichum candidum.</title>
        <authorList>
            <person name="Perkins V."/>
            <person name="Vignola S."/>
            <person name="Lessard M.H."/>
            <person name="Plante P.L."/>
            <person name="Corbeil J."/>
            <person name="Dugat-Bony E."/>
            <person name="Frenette M."/>
            <person name="Labrie S."/>
        </authorList>
    </citation>
    <scope>NUCLEOTIDE SEQUENCE</scope>
    <source>
        <strain evidence="11">LMA-70</strain>
    </source>
</reference>
<evidence type="ECO:0000256" key="10">
    <source>
        <dbReference type="SAM" id="MobiDB-lite"/>
    </source>
</evidence>
<keyword evidence="4 9" id="KW-0812">Transmembrane</keyword>
<evidence type="ECO:0000256" key="5">
    <source>
        <dbReference type="ARBA" id="ARBA00022946"/>
    </source>
</evidence>
<evidence type="ECO:0000313" key="12">
    <source>
        <dbReference type="Proteomes" id="UP000750522"/>
    </source>
</evidence>
<comment type="similarity">
    <text evidence="2 9">Belongs to the TIM21 family.</text>
</comment>
<keyword evidence="9" id="KW-0811">Translocation</keyword>
<dbReference type="EMBL" id="QQZK01000088">
    <property type="protein sequence ID" value="KAF5097608.1"/>
    <property type="molecule type" value="Genomic_DNA"/>
</dbReference>
<dbReference type="InterPro" id="IPR013261">
    <property type="entry name" value="Tim21"/>
</dbReference>
<evidence type="ECO:0000256" key="6">
    <source>
        <dbReference type="ARBA" id="ARBA00022989"/>
    </source>
</evidence>
<comment type="caution">
    <text evidence="11">The sequence shown here is derived from an EMBL/GenBank/DDBJ whole genome shotgun (WGS) entry which is preliminary data.</text>
</comment>
<feature type="region of interest" description="Disordered" evidence="10">
    <location>
        <begin position="49"/>
        <end position="81"/>
    </location>
</feature>
<keyword evidence="9" id="KW-0999">Mitochondrion inner membrane</keyword>
<dbReference type="Pfam" id="PF08294">
    <property type="entry name" value="TIM21"/>
    <property type="match status" value="1"/>
</dbReference>
<comment type="function">
    <text evidence="9">Essential component of the TIM23 complex, a complex that mediates the translocation of transit peptide-containing proteins across the mitochondrial inner membrane.</text>
</comment>
<evidence type="ECO:0000256" key="8">
    <source>
        <dbReference type="ARBA" id="ARBA00023136"/>
    </source>
</evidence>
<keyword evidence="5" id="KW-0809">Transit peptide</keyword>
<dbReference type="PANTHER" id="PTHR13032:SF6">
    <property type="entry name" value="MITOCHONDRIAL IMPORT INNER MEMBRANE TRANSLOCASE SUBUNIT TIM21"/>
    <property type="match status" value="1"/>
</dbReference>
<evidence type="ECO:0000256" key="2">
    <source>
        <dbReference type="ARBA" id="ARBA00010867"/>
    </source>
</evidence>
<dbReference type="GO" id="GO:0030150">
    <property type="term" value="P:protein import into mitochondrial matrix"/>
    <property type="evidence" value="ECO:0007669"/>
    <property type="project" value="UniProtKB-UniRule"/>
</dbReference>
<keyword evidence="7 9" id="KW-0496">Mitochondrion</keyword>
<evidence type="ECO:0000256" key="4">
    <source>
        <dbReference type="ARBA" id="ARBA00022692"/>
    </source>
</evidence>
<feature type="compositionally biased region" description="Low complexity" evidence="10">
    <location>
        <begin position="53"/>
        <end position="80"/>
    </location>
</feature>